<organism evidence="2 3">
    <name type="scientific">Oryza meyeriana var. granulata</name>
    <dbReference type="NCBI Taxonomy" id="110450"/>
    <lineage>
        <taxon>Eukaryota</taxon>
        <taxon>Viridiplantae</taxon>
        <taxon>Streptophyta</taxon>
        <taxon>Embryophyta</taxon>
        <taxon>Tracheophyta</taxon>
        <taxon>Spermatophyta</taxon>
        <taxon>Magnoliopsida</taxon>
        <taxon>Liliopsida</taxon>
        <taxon>Poales</taxon>
        <taxon>Poaceae</taxon>
        <taxon>BOP clade</taxon>
        <taxon>Oryzoideae</taxon>
        <taxon>Oryzeae</taxon>
        <taxon>Oryzinae</taxon>
        <taxon>Oryza</taxon>
        <taxon>Oryza meyeriana</taxon>
    </lineage>
</organism>
<gene>
    <name evidence="2" type="ORF">E2562_015940</name>
</gene>
<feature type="region of interest" description="Disordered" evidence="1">
    <location>
        <begin position="73"/>
        <end position="94"/>
    </location>
</feature>
<reference evidence="2 3" key="1">
    <citation type="submission" date="2019-11" db="EMBL/GenBank/DDBJ databases">
        <title>Whole genome sequence of Oryza granulata.</title>
        <authorList>
            <person name="Li W."/>
        </authorList>
    </citation>
    <scope>NUCLEOTIDE SEQUENCE [LARGE SCALE GENOMIC DNA]</scope>
    <source>
        <strain evidence="3">cv. Menghai</strain>
        <tissue evidence="2">Leaf</tissue>
    </source>
</reference>
<proteinExistence type="predicted"/>
<comment type="caution">
    <text evidence="2">The sequence shown here is derived from an EMBL/GenBank/DDBJ whole genome shotgun (WGS) entry which is preliminary data.</text>
</comment>
<keyword evidence="3" id="KW-1185">Reference proteome</keyword>
<dbReference type="Proteomes" id="UP000479710">
    <property type="component" value="Unassembled WGS sequence"/>
</dbReference>
<name>A0A6G1CHP3_9ORYZ</name>
<dbReference type="AlphaFoldDB" id="A0A6G1CHP3"/>
<sequence>MARQIDLGGGSSGWDLRRMGGRQGAALGDGVCRMLGAMFPTLERKCWLPSCLLPELVHGVAVAVCRRGGWQRTSKETSASSIEKERYGKPYMCD</sequence>
<accession>A0A6G1CHP3</accession>
<protein>
    <submittedName>
        <fullName evidence="2">Uncharacterized protein</fullName>
    </submittedName>
</protein>
<evidence type="ECO:0000256" key="1">
    <source>
        <dbReference type="SAM" id="MobiDB-lite"/>
    </source>
</evidence>
<evidence type="ECO:0000313" key="2">
    <source>
        <dbReference type="EMBL" id="KAF0899294.1"/>
    </source>
</evidence>
<dbReference type="EMBL" id="SPHZ02000009">
    <property type="protein sequence ID" value="KAF0899294.1"/>
    <property type="molecule type" value="Genomic_DNA"/>
</dbReference>
<evidence type="ECO:0000313" key="3">
    <source>
        <dbReference type="Proteomes" id="UP000479710"/>
    </source>
</evidence>